<evidence type="ECO:0000256" key="5">
    <source>
        <dbReference type="SAM" id="MobiDB-lite"/>
    </source>
</evidence>
<dbReference type="EMBL" id="JAUEPO010000007">
    <property type="protein sequence ID" value="KAK3317436.1"/>
    <property type="molecule type" value="Genomic_DNA"/>
</dbReference>
<reference evidence="7" key="2">
    <citation type="submission" date="2023-06" db="EMBL/GenBank/DDBJ databases">
        <authorList>
            <consortium name="Lawrence Berkeley National Laboratory"/>
            <person name="Haridas S."/>
            <person name="Hensen N."/>
            <person name="Bonometti L."/>
            <person name="Westerberg I."/>
            <person name="Brannstrom I.O."/>
            <person name="Guillou S."/>
            <person name="Cros-Aarteil S."/>
            <person name="Calhoun S."/>
            <person name="Kuo A."/>
            <person name="Mondo S."/>
            <person name="Pangilinan J."/>
            <person name="Riley R."/>
            <person name="Labutti K."/>
            <person name="Andreopoulos B."/>
            <person name="Lipzen A."/>
            <person name="Chen C."/>
            <person name="Yanf M."/>
            <person name="Daum C."/>
            <person name="Ng V."/>
            <person name="Clum A."/>
            <person name="Steindorff A."/>
            <person name="Ohm R."/>
            <person name="Martin F."/>
            <person name="Silar P."/>
            <person name="Natvig D."/>
            <person name="Lalanne C."/>
            <person name="Gautier V."/>
            <person name="Ament-Velasquez S.L."/>
            <person name="Kruys A."/>
            <person name="Hutchinson M.I."/>
            <person name="Powell A.J."/>
            <person name="Barry K."/>
            <person name="Miller A.N."/>
            <person name="Grigoriev I.V."/>
            <person name="Debuchy R."/>
            <person name="Gladieux P."/>
            <person name="Thoren M.H."/>
            <person name="Johannesson H."/>
        </authorList>
    </citation>
    <scope>NUCLEOTIDE SEQUENCE</scope>
    <source>
        <strain evidence="7">SMH4131-1</strain>
    </source>
</reference>
<feature type="transmembrane region" description="Helical" evidence="6">
    <location>
        <begin position="170"/>
        <end position="194"/>
    </location>
</feature>
<evidence type="ECO:0000313" key="7">
    <source>
        <dbReference type="EMBL" id="KAK3317436.1"/>
    </source>
</evidence>
<accession>A0AAE0I4J5</accession>
<name>A0AAE0I4J5_9PEZI</name>
<dbReference type="GO" id="GO:0071944">
    <property type="term" value="C:cell periphery"/>
    <property type="evidence" value="ECO:0007669"/>
    <property type="project" value="UniProtKB-ARBA"/>
</dbReference>
<evidence type="ECO:0000256" key="4">
    <source>
        <dbReference type="ARBA" id="ARBA00023136"/>
    </source>
</evidence>
<gene>
    <name evidence="7" type="ORF">B0T19DRAFT_291781</name>
</gene>
<dbReference type="InterPro" id="IPR051694">
    <property type="entry name" value="Immunoregulatory_rcpt-like"/>
</dbReference>
<feature type="region of interest" description="Disordered" evidence="5">
    <location>
        <begin position="304"/>
        <end position="365"/>
    </location>
</feature>
<dbReference type="PANTHER" id="PTHR15549">
    <property type="entry name" value="PAIRED IMMUNOGLOBULIN-LIKE TYPE 2 RECEPTOR"/>
    <property type="match status" value="1"/>
</dbReference>
<reference evidence="7" key="1">
    <citation type="journal article" date="2023" name="Mol. Phylogenet. Evol.">
        <title>Genome-scale phylogeny and comparative genomics of the fungal order Sordariales.</title>
        <authorList>
            <person name="Hensen N."/>
            <person name="Bonometti L."/>
            <person name="Westerberg I."/>
            <person name="Brannstrom I.O."/>
            <person name="Guillou S."/>
            <person name="Cros-Aarteil S."/>
            <person name="Calhoun S."/>
            <person name="Haridas S."/>
            <person name="Kuo A."/>
            <person name="Mondo S."/>
            <person name="Pangilinan J."/>
            <person name="Riley R."/>
            <person name="LaButti K."/>
            <person name="Andreopoulos B."/>
            <person name="Lipzen A."/>
            <person name="Chen C."/>
            <person name="Yan M."/>
            <person name="Daum C."/>
            <person name="Ng V."/>
            <person name="Clum A."/>
            <person name="Steindorff A."/>
            <person name="Ohm R.A."/>
            <person name="Martin F."/>
            <person name="Silar P."/>
            <person name="Natvig D.O."/>
            <person name="Lalanne C."/>
            <person name="Gautier V."/>
            <person name="Ament-Velasquez S.L."/>
            <person name="Kruys A."/>
            <person name="Hutchinson M.I."/>
            <person name="Powell A.J."/>
            <person name="Barry K."/>
            <person name="Miller A.N."/>
            <person name="Grigoriev I.V."/>
            <person name="Debuchy R."/>
            <person name="Gladieux P."/>
            <person name="Hiltunen Thoren M."/>
            <person name="Johannesson H."/>
        </authorList>
    </citation>
    <scope>NUCLEOTIDE SEQUENCE</scope>
    <source>
        <strain evidence="7">SMH4131-1</strain>
    </source>
</reference>
<feature type="region of interest" description="Disordered" evidence="5">
    <location>
        <begin position="264"/>
        <end position="289"/>
    </location>
</feature>
<feature type="compositionally biased region" description="Low complexity" evidence="5">
    <location>
        <begin position="304"/>
        <end position="356"/>
    </location>
</feature>
<proteinExistence type="predicted"/>
<protein>
    <submittedName>
        <fullName evidence="7">Uncharacterized protein</fullName>
    </submittedName>
</protein>
<feature type="region of interest" description="Disordered" evidence="5">
    <location>
        <begin position="198"/>
        <end position="233"/>
    </location>
</feature>
<dbReference type="Proteomes" id="UP001286456">
    <property type="component" value="Unassembled WGS sequence"/>
</dbReference>
<keyword evidence="4 6" id="KW-0472">Membrane</keyword>
<dbReference type="AlphaFoldDB" id="A0AAE0I4J5"/>
<evidence type="ECO:0000256" key="2">
    <source>
        <dbReference type="ARBA" id="ARBA00022692"/>
    </source>
</evidence>
<comment type="subcellular location">
    <subcellularLocation>
        <location evidence="1">Membrane</location>
        <topology evidence="1">Single-pass membrane protein</topology>
    </subcellularLocation>
</comment>
<evidence type="ECO:0000256" key="1">
    <source>
        <dbReference type="ARBA" id="ARBA00004167"/>
    </source>
</evidence>
<keyword evidence="3 6" id="KW-1133">Transmembrane helix</keyword>
<evidence type="ECO:0000256" key="6">
    <source>
        <dbReference type="SAM" id="Phobius"/>
    </source>
</evidence>
<dbReference type="GO" id="GO:0016020">
    <property type="term" value="C:membrane"/>
    <property type="evidence" value="ECO:0007669"/>
    <property type="project" value="UniProtKB-SubCell"/>
</dbReference>
<keyword evidence="8" id="KW-1185">Reference proteome</keyword>
<feature type="compositionally biased region" description="Basic and acidic residues" evidence="5">
    <location>
        <begin position="220"/>
        <end position="229"/>
    </location>
</feature>
<dbReference type="PANTHER" id="PTHR15549:SF26">
    <property type="entry name" value="AXIAL BUDDING PATTERN PROTEIN 2-RELATED"/>
    <property type="match status" value="1"/>
</dbReference>
<evidence type="ECO:0000313" key="8">
    <source>
        <dbReference type="Proteomes" id="UP001286456"/>
    </source>
</evidence>
<keyword evidence="2 6" id="KW-0812">Transmembrane</keyword>
<organism evidence="7 8">
    <name type="scientific">Cercophora scortea</name>
    <dbReference type="NCBI Taxonomy" id="314031"/>
    <lineage>
        <taxon>Eukaryota</taxon>
        <taxon>Fungi</taxon>
        <taxon>Dikarya</taxon>
        <taxon>Ascomycota</taxon>
        <taxon>Pezizomycotina</taxon>
        <taxon>Sordariomycetes</taxon>
        <taxon>Sordariomycetidae</taxon>
        <taxon>Sordariales</taxon>
        <taxon>Lasiosphaeriaceae</taxon>
        <taxon>Cercophora</taxon>
    </lineage>
</organism>
<comment type="caution">
    <text evidence="7">The sequence shown here is derived from an EMBL/GenBank/DDBJ whole genome shotgun (WGS) entry which is preliminary data.</text>
</comment>
<sequence>MTSTIVIGPQWTGSGPILLDQCSTAEWSMFDLTTAYLWAPVIGCVPDKPDCCPSSYLFSTPKTAAATATPTVAQNILPRCPDDYVTVGSAGCCPYGMSSTTTMGGTAACATAFPTPVPVAAVPSSILQTVAPASGSPTTKPITTATTVMYALQYSIASDTSAGLSTAEKAGIGAGAGVGALALVGGAIWAAVFMRRRRRQRPKKVPRETAVTVTATADNTHPEMQKKPEPPVVDGPAELFAEDIKPTYELSNTPRPLAAVPLQQQPHEQQHVPTPVLPHGYDASGVSQQQMGGQYGYQAQAQAQQGPVYGVPQQQQQAVSYQQAQYQPQYGQGQQYQYQYQQQQPPPQQQQQYPTYAPQPPHFPS</sequence>
<evidence type="ECO:0000256" key="3">
    <source>
        <dbReference type="ARBA" id="ARBA00022989"/>
    </source>
</evidence>